<dbReference type="InterPro" id="IPR018561">
    <property type="entry name" value="AosR"/>
</dbReference>
<comment type="caution">
    <text evidence="2">The sequence shown here is derived from an EMBL/GenBank/DDBJ whole genome shotgun (WGS) entry which is preliminary data.</text>
</comment>
<feature type="compositionally biased region" description="Acidic residues" evidence="1">
    <location>
        <begin position="167"/>
        <end position="187"/>
    </location>
</feature>
<dbReference type="Pfam" id="PF09438">
    <property type="entry name" value="DUF2017"/>
    <property type="match status" value="1"/>
</dbReference>
<organism evidence="2 3">
    <name type="scientific">Isoptericola sediminis</name>
    <dbReference type="NCBI Taxonomy" id="2733572"/>
    <lineage>
        <taxon>Bacteria</taxon>
        <taxon>Bacillati</taxon>
        <taxon>Actinomycetota</taxon>
        <taxon>Actinomycetes</taxon>
        <taxon>Micrococcales</taxon>
        <taxon>Promicromonosporaceae</taxon>
        <taxon>Isoptericola</taxon>
    </lineage>
</organism>
<evidence type="ECO:0000313" key="2">
    <source>
        <dbReference type="EMBL" id="NNU28015.1"/>
    </source>
</evidence>
<accession>A0A849K8B4</accession>
<evidence type="ECO:0000256" key="1">
    <source>
        <dbReference type="SAM" id="MobiDB-lite"/>
    </source>
</evidence>
<feature type="region of interest" description="Disordered" evidence="1">
    <location>
        <begin position="164"/>
        <end position="190"/>
    </location>
</feature>
<dbReference type="RefSeq" id="WP_171247517.1">
    <property type="nucleotide sequence ID" value="NZ_JABFAJ010000019.1"/>
</dbReference>
<protein>
    <submittedName>
        <fullName evidence="2">DUF2017 family protein</fullName>
    </submittedName>
</protein>
<reference evidence="2 3" key="1">
    <citation type="submission" date="2020-05" db="EMBL/GenBank/DDBJ databases">
        <title>Genome sequence of Isoptericola sp. JC619 isolated from Chilika lagoon, India.</title>
        <authorList>
            <person name="Kumar D."/>
            <person name="Appam K."/>
            <person name="Gandham S."/>
            <person name="Uppada J."/>
            <person name="Sasikala C."/>
            <person name="Venkata Ramana C."/>
        </authorList>
    </citation>
    <scope>NUCLEOTIDE SEQUENCE [LARGE SCALE GENOMIC DNA]</scope>
    <source>
        <strain evidence="2 3">JC619</strain>
    </source>
</reference>
<dbReference type="Proteomes" id="UP000557204">
    <property type="component" value="Unassembled WGS sequence"/>
</dbReference>
<dbReference type="EMBL" id="JABFAJ010000019">
    <property type="protein sequence ID" value="NNU28015.1"/>
    <property type="molecule type" value="Genomic_DNA"/>
</dbReference>
<keyword evidence="3" id="KW-1185">Reference proteome</keyword>
<name>A0A849K8B4_9MICO</name>
<sequence length="226" mass="24471">MTPFRSTPAGYVATWEPVEREVLARVARDVADLLSADSGLPEDAAESAEVAFTGVARVPRDPAVQRLLPDAHREDEEVAAEFRHLTQTDLAAGKVARLRGFAETVDPSVEPVTDPGDGDQVLVERDGAQDFAAALTDVRLVLAERLGLDDDGDVERLHDEVMSGLMSEDEDEDEDEDGDDGDPDEASGFDAEQRVYWGGVFVAAGFAQESLMDELLADLRARRGTD</sequence>
<evidence type="ECO:0000313" key="3">
    <source>
        <dbReference type="Proteomes" id="UP000557204"/>
    </source>
</evidence>
<gene>
    <name evidence="2" type="ORF">HLI28_10730</name>
</gene>
<proteinExistence type="predicted"/>
<dbReference type="AlphaFoldDB" id="A0A849K8B4"/>